<dbReference type="EMBL" id="AMZH03007371">
    <property type="protein sequence ID" value="RRT61471.1"/>
    <property type="molecule type" value="Genomic_DNA"/>
</dbReference>
<organism evidence="1 2">
    <name type="scientific">Ensete ventricosum</name>
    <name type="common">Abyssinian banana</name>
    <name type="synonym">Musa ensete</name>
    <dbReference type="NCBI Taxonomy" id="4639"/>
    <lineage>
        <taxon>Eukaryota</taxon>
        <taxon>Viridiplantae</taxon>
        <taxon>Streptophyta</taxon>
        <taxon>Embryophyta</taxon>
        <taxon>Tracheophyta</taxon>
        <taxon>Spermatophyta</taxon>
        <taxon>Magnoliopsida</taxon>
        <taxon>Liliopsida</taxon>
        <taxon>Zingiberales</taxon>
        <taxon>Musaceae</taxon>
        <taxon>Ensete</taxon>
    </lineage>
</organism>
<reference evidence="1 2" key="1">
    <citation type="journal article" date="2014" name="Agronomy (Basel)">
        <title>A Draft Genome Sequence for Ensete ventricosum, the Drought-Tolerant Tree Against Hunger.</title>
        <authorList>
            <person name="Harrison J."/>
            <person name="Moore K.A."/>
            <person name="Paszkiewicz K."/>
            <person name="Jones T."/>
            <person name="Grant M."/>
            <person name="Ambacheew D."/>
            <person name="Muzemil S."/>
            <person name="Studholme D.J."/>
        </authorList>
    </citation>
    <scope>NUCLEOTIDE SEQUENCE [LARGE SCALE GENOMIC DNA]</scope>
</reference>
<gene>
    <name evidence="1" type="ORF">B296_00044150</name>
</gene>
<protein>
    <submittedName>
        <fullName evidence="1">Uncharacterized protein</fullName>
    </submittedName>
</protein>
<evidence type="ECO:0000313" key="1">
    <source>
        <dbReference type="EMBL" id="RRT61471.1"/>
    </source>
</evidence>
<evidence type="ECO:0000313" key="2">
    <source>
        <dbReference type="Proteomes" id="UP000287651"/>
    </source>
</evidence>
<proteinExistence type="predicted"/>
<accession>A0A426ZBW7</accession>
<comment type="caution">
    <text evidence="1">The sequence shown here is derived from an EMBL/GenBank/DDBJ whole genome shotgun (WGS) entry which is preliminary data.</text>
</comment>
<dbReference type="Proteomes" id="UP000287651">
    <property type="component" value="Unassembled WGS sequence"/>
</dbReference>
<dbReference type="AlphaFoldDB" id="A0A426ZBW7"/>
<sequence>MWLLELHSEKPPKIKVIDFGSACFVSKTIYTYIQRGLKRPKIGKKYFRFVKLEDIVADKASRKNLPDEQLDKG</sequence>
<name>A0A426ZBW7_ENSVE</name>